<keyword evidence="8" id="KW-1185">Reference proteome</keyword>
<dbReference type="Pfam" id="PF05485">
    <property type="entry name" value="THAP"/>
    <property type="match status" value="1"/>
</dbReference>
<feature type="domain" description="THAP-type" evidence="6">
    <location>
        <begin position="102"/>
        <end position="177"/>
    </location>
</feature>
<protein>
    <recommendedName>
        <fullName evidence="6">THAP-type domain-containing protein</fullName>
    </recommendedName>
</protein>
<evidence type="ECO:0000313" key="7">
    <source>
        <dbReference type="EMBL" id="KAK4013575.1"/>
    </source>
</evidence>
<evidence type="ECO:0000259" key="6">
    <source>
        <dbReference type="Pfam" id="PF05485"/>
    </source>
</evidence>
<evidence type="ECO:0000256" key="2">
    <source>
        <dbReference type="ARBA" id="ARBA00022771"/>
    </source>
</evidence>
<comment type="caution">
    <text evidence="7">The sequence shown here is derived from an EMBL/GenBank/DDBJ whole genome shotgun (WGS) entry which is preliminary data.</text>
</comment>
<proteinExistence type="predicted"/>
<sequence length="475" mass="52888">MFCLTGFSSLKQSNRGDGGVALSKFSIRLCPRFFKIFSIVWRTLQNSSPLNAAPPRVAFSQHKQENHSSFLSTISTPWLVIFKGMSLSNPLKLKSSRKTCFFCGVNYQDENKRIGIFGVPKNKFSSWQLIIPELKQASLLCEKHFDESDVLKGFTDGTVYHPYGRWRLSISAVPQHFLGIKEASSKVVKRTPLKQLFSVNTQQKKRDGIQAKISSVHSMSNNHQNLPSPLGNGANRHKPLKRTVGTENTPPNQHKKKFKLISHQAPSRVSKSNTPFQSVALPTLQHPETEIIGGIDLMETDEPFNLPIETLTTVEEDTASCETTTAFQSAASPPHQEDESQLNDDNDHTETGEPFELSIDKETTVEEDTVSCDTTTTSKSVDSPTLQHPETEIIGGSELMETGEHFNLPIEAETTVEEETVSCDTTTTSKSVALPPQQDPETEIIAGRDLMETLKCENVSLSDFETYICLVIERK</sequence>
<gene>
    <name evidence="7" type="ORF">OUZ56_026128</name>
</gene>
<dbReference type="Proteomes" id="UP001234178">
    <property type="component" value="Unassembled WGS sequence"/>
</dbReference>
<evidence type="ECO:0000256" key="3">
    <source>
        <dbReference type="ARBA" id="ARBA00022833"/>
    </source>
</evidence>
<keyword evidence="1" id="KW-0479">Metal-binding</keyword>
<keyword evidence="3" id="KW-0862">Zinc</keyword>
<keyword evidence="2" id="KW-0863">Zinc-finger</keyword>
<keyword evidence="4" id="KW-0238">DNA-binding</keyword>
<name>A0ABQ9ZKV5_9CRUS</name>
<evidence type="ECO:0000256" key="5">
    <source>
        <dbReference type="SAM" id="MobiDB-lite"/>
    </source>
</evidence>
<organism evidence="7 8">
    <name type="scientific">Daphnia magna</name>
    <dbReference type="NCBI Taxonomy" id="35525"/>
    <lineage>
        <taxon>Eukaryota</taxon>
        <taxon>Metazoa</taxon>
        <taxon>Ecdysozoa</taxon>
        <taxon>Arthropoda</taxon>
        <taxon>Crustacea</taxon>
        <taxon>Branchiopoda</taxon>
        <taxon>Diplostraca</taxon>
        <taxon>Cladocera</taxon>
        <taxon>Anomopoda</taxon>
        <taxon>Daphniidae</taxon>
        <taxon>Daphnia</taxon>
    </lineage>
</organism>
<evidence type="ECO:0000256" key="1">
    <source>
        <dbReference type="ARBA" id="ARBA00022723"/>
    </source>
</evidence>
<reference evidence="7 8" key="1">
    <citation type="journal article" date="2023" name="Nucleic Acids Res.">
        <title>The hologenome of Daphnia magna reveals possible DNA methylation and microbiome-mediated evolution of the host genome.</title>
        <authorList>
            <person name="Chaturvedi A."/>
            <person name="Li X."/>
            <person name="Dhandapani V."/>
            <person name="Marshall H."/>
            <person name="Kissane S."/>
            <person name="Cuenca-Cambronero M."/>
            <person name="Asole G."/>
            <person name="Calvet F."/>
            <person name="Ruiz-Romero M."/>
            <person name="Marangio P."/>
            <person name="Guigo R."/>
            <person name="Rago D."/>
            <person name="Mirbahai L."/>
            <person name="Eastwood N."/>
            <person name="Colbourne J.K."/>
            <person name="Zhou J."/>
            <person name="Mallon E."/>
            <person name="Orsini L."/>
        </authorList>
    </citation>
    <scope>NUCLEOTIDE SEQUENCE [LARGE SCALE GENOMIC DNA]</scope>
    <source>
        <strain evidence="7">LRV0_1</strain>
    </source>
</reference>
<feature type="region of interest" description="Disordered" evidence="5">
    <location>
        <begin position="324"/>
        <end position="388"/>
    </location>
</feature>
<dbReference type="InterPro" id="IPR006612">
    <property type="entry name" value="THAP_Znf"/>
</dbReference>
<dbReference type="EMBL" id="JAOYFB010000004">
    <property type="protein sequence ID" value="KAK4013575.1"/>
    <property type="molecule type" value="Genomic_DNA"/>
</dbReference>
<accession>A0ABQ9ZKV5</accession>
<feature type="compositionally biased region" description="Polar residues" evidence="5">
    <location>
        <begin position="371"/>
        <end position="388"/>
    </location>
</feature>
<evidence type="ECO:0000256" key="4">
    <source>
        <dbReference type="ARBA" id="ARBA00023125"/>
    </source>
</evidence>
<evidence type="ECO:0000313" key="8">
    <source>
        <dbReference type="Proteomes" id="UP001234178"/>
    </source>
</evidence>